<dbReference type="InterPro" id="IPR003669">
    <property type="entry name" value="Thymidylate_synthase_ThyX"/>
</dbReference>
<evidence type="ECO:0000313" key="3">
    <source>
        <dbReference type="Proteomes" id="UP000324065"/>
    </source>
</evidence>
<dbReference type="PANTHER" id="PTHR34934:SF1">
    <property type="entry name" value="FLAVIN-DEPENDENT THYMIDYLATE SYNTHASE"/>
    <property type="match status" value="1"/>
</dbReference>
<sequence length="314" mass="35214">MVDLVFQPWIKPIAVPMIDYETLGDFIGDHGLDPLMEGDTPIRRLCEAIEGTRKPANAAEFSVDDPRHHYQDTDLLAEFAGRFCYRAWGQGRPTEEYIANVIAEKHGSVLAHANISFIMTGVSRALTHELIRHHAGTNPSQESQRFVTADGGEIAVVGYRASRCVVPPLLLELTRREEGAADFEAIRGHDLLTEFHDDFAAQIDVYNKWQQRLKAWTNDTLGLSSTLAKKRANEAARFQLPQATETRLVFTMNMRAARNVIEQRGNMHADLEIRRLAVSLARELKTLAPISFADTSIFVDHDGIESVTNTHIKV</sequence>
<comment type="caution">
    <text evidence="2">The sequence shown here is derived from an EMBL/GenBank/DDBJ whole genome shotgun (WGS) entry which is preliminary data.</text>
</comment>
<dbReference type="GO" id="GO:0004799">
    <property type="term" value="F:thymidylate synthase activity"/>
    <property type="evidence" value="ECO:0007669"/>
    <property type="project" value="TreeGrafter"/>
</dbReference>
<dbReference type="PANTHER" id="PTHR34934">
    <property type="entry name" value="FLAVIN-DEPENDENT THYMIDYLATE SYNTHASE"/>
    <property type="match status" value="1"/>
</dbReference>
<dbReference type="OrthoDB" id="9780625at2"/>
<dbReference type="GO" id="GO:0050797">
    <property type="term" value="F:thymidylate synthase (FAD) activity"/>
    <property type="evidence" value="ECO:0007669"/>
    <property type="project" value="UniProtKB-UniRule"/>
</dbReference>
<proteinExistence type="predicted"/>
<organism evidence="2 3">
    <name type="scientific">Roseospira marina</name>
    <dbReference type="NCBI Taxonomy" id="140057"/>
    <lineage>
        <taxon>Bacteria</taxon>
        <taxon>Pseudomonadati</taxon>
        <taxon>Pseudomonadota</taxon>
        <taxon>Alphaproteobacteria</taxon>
        <taxon>Rhodospirillales</taxon>
        <taxon>Rhodospirillaceae</taxon>
        <taxon>Roseospira</taxon>
    </lineage>
</organism>
<dbReference type="GO" id="GO:0050660">
    <property type="term" value="F:flavin adenine dinucleotide binding"/>
    <property type="evidence" value="ECO:0007669"/>
    <property type="project" value="UniProtKB-UniRule"/>
</dbReference>
<dbReference type="PROSITE" id="PS51331">
    <property type="entry name" value="THYX"/>
    <property type="match status" value="1"/>
</dbReference>
<dbReference type="SUPFAM" id="SSF69796">
    <property type="entry name" value="Thymidylate synthase-complementing protein Thy1"/>
    <property type="match status" value="1"/>
</dbReference>
<dbReference type="GO" id="GO:0006231">
    <property type="term" value="P:dTMP biosynthetic process"/>
    <property type="evidence" value="ECO:0007669"/>
    <property type="project" value="UniProtKB-UniRule"/>
</dbReference>
<dbReference type="Pfam" id="PF02511">
    <property type="entry name" value="Thy1"/>
    <property type="match status" value="1"/>
</dbReference>
<reference evidence="2 3" key="1">
    <citation type="submission" date="2019-09" db="EMBL/GenBank/DDBJ databases">
        <title>Genome sequence of Roseospira marina, one of the more divergent members of the non-sulfur purple photosynthetic bacterial family, the Rhodospirillaceae.</title>
        <authorList>
            <person name="Meyer T."/>
            <person name="Kyndt J."/>
        </authorList>
    </citation>
    <scope>NUCLEOTIDE SEQUENCE [LARGE SCALE GENOMIC DNA]</scope>
    <source>
        <strain evidence="2 3">DSM 15113</strain>
    </source>
</reference>
<name>A0A5M6I9I2_9PROT</name>
<dbReference type="EC" id="2.1.1.148" evidence="1"/>
<dbReference type="InterPro" id="IPR036098">
    <property type="entry name" value="Thymidylate_synthase_ThyX_sf"/>
</dbReference>
<dbReference type="EMBL" id="VWPJ01000018">
    <property type="protein sequence ID" value="KAA5604369.1"/>
    <property type="molecule type" value="Genomic_DNA"/>
</dbReference>
<dbReference type="NCBIfam" id="TIGR02170">
    <property type="entry name" value="thyX"/>
    <property type="match status" value="1"/>
</dbReference>
<keyword evidence="3" id="KW-1185">Reference proteome</keyword>
<protein>
    <recommendedName>
        <fullName evidence="1">FAD-dependent thymidylate synthase</fullName>
        <ecNumber evidence="1">2.1.1.148</ecNumber>
    </recommendedName>
</protein>
<dbReference type="GO" id="GO:0032259">
    <property type="term" value="P:methylation"/>
    <property type="evidence" value="ECO:0007669"/>
    <property type="project" value="UniProtKB-KW"/>
</dbReference>
<dbReference type="AlphaFoldDB" id="A0A5M6I9I2"/>
<dbReference type="GO" id="GO:0070402">
    <property type="term" value="F:NADPH binding"/>
    <property type="evidence" value="ECO:0007669"/>
    <property type="project" value="TreeGrafter"/>
</dbReference>
<gene>
    <name evidence="2" type="primary">thyX</name>
    <name evidence="2" type="ORF">F1188_16030</name>
</gene>
<evidence type="ECO:0000313" key="2">
    <source>
        <dbReference type="EMBL" id="KAA5604369.1"/>
    </source>
</evidence>
<accession>A0A5M6I9I2</accession>
<keyword evidence="2" id="KW-0808">Transferase</keyword>
<keyword evidence="2" id="KW-0489">Methyltransferase</keyword>
<dbReference type="Proteomes" id="UP000324065">
    <property type="component" value="Unassembled WGS sequence"/>
</dbReference>
<dbReference type="CDD" id="cd20175">
    <property type="entry name" value="ThyX"/>
    <property type="match status" value="1"/>
</dbReference>
<dbReference type="Gene3D" id="3.30.1360.170">
    <property type="match status" value="1"/>
</dbReference>
<evidence type="ECO:0000256" key="1">
    <source>
        <dbReference type="NCBIfam" id="TIGR02170"/>
    </source>
</evidence>